<sequence length="196" mass="21311">MRPDDARIATSVDEVAARIRALMAERDVVVVGLAGYGGAGKTTLARALAARLPAERVRGDDFLDPRGSRDRSDDWAALLRDELGSVLDALGAGQPAEFRPVDWATGGRQPARIAPAAAVQLVDAVGLLHPQLLPRLDLTVWVDVPLQVATERGMRRDREAGNDHDALWCDVWAPTERAFDARFAPRDVADLRYVAD</sequence>
<dbReference type="AlphaFoldDB" id="A0A3N2ARB6"/>
<keyword evidence="1" id="KW-0418">Kinase</keyword>
<dbReference type="RefSeq" id="WP_245989746.1">
    <property type="nucleotide sequence ID" value="NZ_RKHJ01000001.1"/>
</dbReference>
<dbReference type="GO" id="GO:0016301">
    <property type="term" value="F:kinase activity"/>
    <property type="evidence" value="ECO:0007669"/>
    <property type="project" value="UniProtKB-KW"/>
</dbReference>
<evidence type="ECO:0000313" key="1">
    <source>
        <dbReference type="EMBL" id="ROR65458.1"/>
    </source>
</evidence>
<dbReference type="Proteomes" id="UP000275456">
    <property type="component" value="Unassembled WGS sequence"/>
</dbReference>
<dbReference type="SUPFAM" id="SSF52540">
    <property type="entry name" value="P-loop containing nucleoside triphosphate hydrolases"/>
    <property type="match status" value="1"/>
</dbReference>
<keyword evidence="2" id="KW-1185">Reference proteome</keyword>
<name>A0A3N2ARB6_9MICO</name>
<dbReference type="Pfam" id="PF13671">
    <property type="entry name" value="AAA_33"/>
    <property type="match status" value="1"/>
</dbReference>
<reference evidence="1 2" key="1">
    <citation type="submission" date="2018-11" db="EMBL/GenBank/DDBJ databases">
        <title>Sequencing the genomes of 1000 actinobacteria strains.</title>
        <authorList>
            <person name="Klenk H.-P."/>
        </authorList>
    </citation>
    <scope>NUCLEOTIDE SEQUENCE [LARGE SCALE GENOMIC DNA]</scope>
    <source>
        <strain evidence="1 2">DSM 9580</strain>
    </source>
</reference>
<keyword evidence="1" id="KW-0808">Transferase</keyword>
<gene>
    <name evidence="1" type="ORF">EDD26_0824</name>
</gene>
<protein>
    <submittedName>
        <fullName evidence="1">Uridine kinase</fullName>
    </submittedName>
</protein>
<dbReference type="InterPro" id="IPR027417">
    <property type="entry name" value="P-loop_NTPase"/>
</dbReference>
<dbReference type="EMBL" id="RKHJ01000001">
    <property type="protein sequence ID" value="ROR65458.1"/>
    <property type="molecule type" value="Genomic_DNA"/>
</dbReference>
<comment type="caution">
    <text evidence="1">The sequence shown here is derived from an EMBL/GenBank/DDBJ whole genome shotgun (WGS) entry which is preliminary data.</text>
</comment>
<dbReference type="Gene3D" id="3.40.50.300">
    <property type="entry name" value="P-loop containing nucleotide triphosphate hydrolases"/>
    <property type="match status" value="1"/>
</dbReference>
<proteinExistence type="predicted"/>
<evidence type="ECO:0000313" key="2">
    <source>
        <dbReference type="Proteomes" id="UP000275456"/>
    </source>
</evidence>
<accession>A0A3N2ARB6</accession>
<organism evidence="1 2">
    <name type="scientific">Agrococcus jenensis</name>
    <dbReference type="NCBI Taxonomy" id="46353"/>
    <lineage>
        <taxon>Bacteria</taxon>
        <taxon>Bacillati</taxon>
        <taxon>Actinomycetota</taxon>
        <taxon>Actinomycetes</taxon>
        <taxon>Micrococcales</taxon>
        <taxon>Microbacteriaceae</taxon>
        <taxon>Agrococcus</taxon>
    </lineage>
</organism>